<dbReference type="PANTHER" id="PTHR11113">
    <property type="entry name" value="N-ACETYLGLUCOSAMINE-6-PHOSPHATE DEACETYLASE"/>
    <property type="match status" value="1"/>
</dbReference>
<comment type="caution">
    <text evidence="3">The sequence shown here is derived from an EMBL/GenBank/DDBJ whole genome shotgun (WGS) entry which is preliminary data.</text>
</comment>
<reference evidence="3 4" key="1">
    <citation type="submission" date="2019-02" db="EMBL/GenBank/DDBJ databases">
        <title>Deep-cultivation of Planctomycetes and their phenomic and genomic characterization uncovers novel biology.</title>
        <authorList>
            <person name="Wiegand S."/>
            <person name="Jogler M."/>
            <person name="Boedeker C."/>
            <person name="Pinto D."/>
            <person name="Vollmers J."/>
            <person name="Rivas-Marin E."/>
            <person name="Kohn T."/>
            <person name="Peeters S.H."/>
            <person name="Heuer A."/>
            <person name="Rast P."/>
            <person name="Oberbeckmann S."/>
            <person name="Bunk B."/>
            <person name="Jeske O."/>
            <person name="Meyerdierks A."/>
            <person name="Storesund J.E."/>
            <person name="Kallscheuer N."/>
            <person name="Luecker S."/>
            <person name="Lage O.M."/>
            <person name="Pohl T."/>
            <person name="Merkel B.J."/>
            <person name="Hornburger P."/>
            <person name="Mueller R.-W."/>
            <person name="Bruemmer F."/>
            <person name="Labrenz M."/>
            <person name="Spormann A.M."/>
            <person name="Op Den Camp H."/>
            <person name="Overmann J."/>
            <person name="Amann R."/>
            <person name="Jetten M.S.M."/>
            <person name="Mascher T."/>
            <person name="Medema M.H."/>
            <person name="Devos D.P."/>
            <person name="Kaster A.-K."/>
            <person name="Ovreas L."/>
            <person name="Rohde M."/>
            <person name="Galperin M.Y."/>
            <person name="Jogler C."/>
        </authorList>
    </citation>
    <scope>NUCLEOTIDE SEQUENCE [LARGE SCALE GENOMIC DNA]</scope>
    <source>
        <strain evidence="3 4">CA85</strain>
    </source>
</reference>
<dbReference type="PANTHER" id="PTHR11113:SF14">
    <property type="entry name" value="N-ACETYLGLUCOSAMINE-6-PHOSPHATE DEACETYLASE"/>
    <property type="match status" value="1"/>
</dbReference>
<accession>A0A5C5XQL7</accession>
<evidence type="ECO:0000313" key="3">
    <source>
        <dbReference type="EMBL" id="TWT64703.1"/>
    </source>
</evidence>
<dbReference type="SUPFAM" id="SSF51556">
    <property type="entry name" value="Metallo-dependent hydrolases"/>
    <property type="match status" value="1"/>
</dbReference>
<gene>
    <name evidence="3" type="primary">nagA_3</name>
    <name evidence="3" type="ORF">CA85_38360</name>
</gene>
<evidence type="ECO:0000256" key="1">
    <source>
        <dbReference type="ARBA" id="ARBA00010716"/>
    </source>
</evidence>
<dbReference type="GO" id="GO:0008448">
    <property type="term" value="F:N-acetylglucosamine-6-phosphate deacetylase activity"/>
    <property type="evidence" value="ECO:0007669"/>
    <property type="project" value="UniProtKB-EC"/>
</dbReference>
<dbReference type="InterPro" id="IPR032466">
    <property type="entry name" value="Metal_Hydrolase"/>
</dbReference>
<keyword evidence="2 3" id="KW-0378">Hydrolase</keyword>
<dbReference type="GO" id="GO:0006046">
    <property type="term" value="P:N-acetylglucosamine catabolic process"/>
    <property type="evidence" value="ECO:0007669"/>
    <property type="project" value="TreeGrafter"/>
</dbReference>
<dbReference type="Gene3D" id="3.20.20.140">
    <property type="entry name" value="Metal-dependent hydrolases"/>
    <property type="match status" value="1"/>
</dbReference>
<evidence type="ECO:0000313" key="4">
    <source>
        <dbReference type="Proteomes" id="UP000318053"/>
    </source>
</evidence>
<dbReference type="RefSeq" id="WP_146392721.1">
    <property type="nucleotide sequence ID" value="NZ_SJPK01000010.1"/>
</dbReference>
<dbReference type="EMBL" id="SJPK01000010">
    <property type="protein sequence ID" value="TWT64703.1"/>
    <property type="molecule type" value="Genomic_DNA"/>
</dbReference>
<dbReference type="AlphaFoldDB" id="A0A5C5XQL7"/>
<name>A0A5C5XQL7_9BACT</name>
<sequence>MNATSPGYIDLQVNGYGGVDFNGDEVSAESLHAACERLTEDGVSKILATIITADVQAMSRKLARIAAIRQQDPLVAKVIAGLHIEGPFINEQTGYVGAHPRDAVRPADVESMQRLLDAAEGLARIVTLAPERDPNFQVTRMLAGQGICVSGGHCNPSLDQLDGAIDAGLSMFTHLGNGCPLSMHRHDNIIQRALSRSRNLHIGLIADGVHVPWPALGNSIRCAGVERCFIVTDAISAAGLGPGHYQLGEREVVVDSDGATWAADRSHLVGSSGTMPQVAANLKHHLHLSDEDVTRLTVTNPQQILSL</sequence>
<dbReference type="OrthoDB" id="9776488at2"/>
<dbReference type="Proteomes" id="UP000318053">
    <property type="component" value="Unassembled WGS sequence"/>
</dbReference>
<keyword evidence="4" id="KW-1185">Reference proteome</keyword>
<protein>
    <submittedName>
        <fullName evidence="3">N-acetylglucosamine-6-phosphate deacetylase</fullName>
        <ecNumber evidence="3">3.5.1.25</ecNumber>
    </submittedName>
</protein>
<proteinExistence type="inferred from homology"/>
<comment type="similarity">
    <text evidence="1">Belongs to the metallo-dependent hydrolases superfamily. NagA family.</text>
</comment>
<dbReference type="EC" id="3.5.1.25" evidence="3"/>
<organism evidence="3 4">
    <name type="scientific">Allorhodopirellula solitaria</name>
    <dbReference type="NCBI Taxonomy" id="2527987"/>
    <lineage>
        <taxon>Bacteria</taxon>
        <taxon>Pseudomonadati</taxon>
        <taxon>Planctomycetota</taxon>
        <taxon>Planctomycetia</taxon>
        <taxon>Pirellulales</taxon>
        <taxon>Pirellulaceae</taxon>
        <taxon>Allorhodopirellula</taxon>
    </lineage>
</organism>
<evidence type="ECO:0000256" key="2">
    <source>
        <dbReference type="ARBA" id="ARBA00022801"/>
    </source>
</evidence>